<accession>A0ABS2NAD6</accession>
<dbReference type="InterPro" id="IPR011009">
    <property type="entry name" value="Kinase-like_dom_sf"/>
</dbReference>
<gene>
    <name evidence="2" type="ORF">JOC86_001359</name>
</gene>
<proteinExistence type="predicted"/>
<keyword evidence="3" id="KW-1185">Reference proteome</keyword>
<dbReference type="GO" id="GO:0004674">
    <property type="term" value="F:protein serine/threonine kinase activity"/>
    <property type="evidence" value="ECO:0007669"/>
    <property type="project" value="UniProtKB-KW"/>
</dbReference>
<feature type="domain" description="Aminoglycoside phosphotransferase" evidence="1">
    <location>
        <begin position="39"/>
        <end position="231"/>
    </location>
</feature>
<keyword evidence="2" id="KW-0808">Transferase</keyword>
<evidence type="ECO:0000259" key="1">
    <source>
        <dbReference type="Pfam" id="PF01636"/>
    </source>
</evidence>
<dbReference type="Proteomes" id="UP001646157">
    <property type="component" value="Unassembled WGS sequence"/>
</dbReference>
<keyword evidence="2" id="KW-0723">Serine/threonine-protein kinase</keyword>
<evidence type="ECO:0000313" key="3">
    <source>
        <dbReference type="Proteomes" id="UP001646157"/>
    </source>
</evidence>
<dbReference type="InterPro" id="IPR047175">
    <property type="entry name" value="CotS-like"/>
</dbReference>
<dbReference type="Pfam" id="PF01636">
    <property type="entry name" value="APH"/>
    <property type="match status" value="1"/>
</dbReference>
<keyword evidence="2" id="KW-0418">Kinase</keyword>
<name>A0ABS2NAD6_9BACI</name>
<evidence type="ECO:0000313" key="2">
    <source>
        <dbReference type="EMBL" id="MBM7584822.1"/>
    </source>
</evidence>
<dbReference type="SUPFAM" id="SSF56112">
    <property type="entry name" value="Protein kinase-like (PK-like)"/>
    <property type="match status" value="1"/>
</dbReference>
<dbReference type="InterPro" id="IPR002575">
    <property type="entry name" value="Aminoglycoside_PTrfase"/>
</dbReference>
<sequence length="328" mass="39764">MTLRVNGRGDDHLNRLLYFLRLKLNLKYAQLQEIKQGKWLLSTQNEKWFLKEFSTEKKFMKQLILTKELLKRGYSQVLAFHPIHQTSPIRFDGKLYGLMEWLEHEQDFGYSHEYERQYALQTLKQFHDVTKKILLESPQLSKYFDENNYLSKWESRLAEFTNNIPYLQAFIPLYYLLAYKQWGEWSLHRLKNMSFAPTNYCIIHGDVAHHNFLLSKNGKLYLIDFDLATIAAEEVDDLQFANRILPYLKWSTNELFSSSLYHVYRKDKVFLMALVYPTDIYREWNRFLRENIRYKDKVWNYLVDLSINQFSYRMLFIQKIGGWIQYQE</sequence>
<organism evidence="2 3">
    <name type="scientific">Rossellomorea pakistanensis</name>
    <dbReference type="NCBI Taxonomy" id="992288"/>
    <lineage>
        <taxon>Bacteria</taxon>
        <taxon>Bacillati</taxon>
        <taxon>Bacillota</taxon>
        <taxon>Bacilli</taxon>
        <taxon>Bacillales</taxon>
        <taxon>Bacillaceae</taxon>
        <taxon>Rossellomorea</taxon>
    </lineage>
</organism>
<dbReference type="PANTHER" id="PTHR39179:SF3">
    <property type="entry name" value="COTS-RELATED PROTEIN"/>
    <property type="match status" value="1"/>
</dbReference>
<dbReference type="PANTHER" id="PTHR39179">
    <property type="entry name" value="SPORE COAT PROTEIN I"/>
    <property type="match status" value="1"/>
</dbReference>
<dbReference type="Gene3D" id="3.90.1200.10">
    <property type="match status" value="1"/>
</dbReference>
<protein>
    <submittedName>
        <fullName evidence="2">Serine/threonine protein kinase</fullName>
    </submittedName>
</protein>
<comment type="caution">
    <text evidence="2">The sequence shown here is derived from an EMBL/GenBank/DDBJ whole genome shotgun (WGS) entry which is preliminary data.</text>
</comment>
<dbReference type="EMBL" id="JAFBDZ010000001">
    <property type="protein sequence ID" value="MBM7584822.1"/>
    <property type="molecule type" value="Genomic_DNA"/>
</dbReference>
<reference evidence="2 3" key="1">
    <citation type="submission" date="2021-01" db="EMBL/GenBank/DDBJ databases">
        <title>Genomic Encyclopedia of Type Strains, Phase IV (KMG-IV): sequencing the most valuable type-strain genomes for metagenomic binning, comparative biology and taxonomic classification.</title>
        <authorList>
            <person name="Goeker M."/>
        </authorList>
    </citation>
    <scope>NUCLEOTIDE SEQUENCE [LARGE SCALE GENOMIC DNA]</scope>
    <source>
        <strain evidence="2 3">DSM 24834</strain>
    </source>
</reference>